<sequence length="650" mass="74100">MDRTSVLSSSLEEDYAELALEPATVDSLMDGQCFLQHFSTQVDATRRKRPRESFMFDQDIHLLDAHFDMDTPSTEEWKYQKELLGKASPHAPSVSPTHFCRCGSFDDEDDVPAGQEAFDSNSASRKYLDRHIRNAIVVRVVRVETMEGQVTFLLKVSDAETQKRWEVRKTLQNMMRFYARIKDISLQDAPVKRALWGTFRGLRRFRLPKKLFRSRGSLNKQRQVLFDSFLRQTAALVAPVPLGPRRRQAILLLQDFVGVLRHCEVFDRPECTCFARRNNVNALQLVTKIFAAPEHEISRHCKSFVHALTQISLDDRHAYMSKRKARMLLNMISRKMGQLKKNMLKDDRLMDQLNGAHRTRSEPDYDKFLDEVKHAVCWFVQKQVLVPLEDHIHEALNTLSDWDDELALKSKIKMLQTKPQSFFGVPPHIVAGSGSDWESARRELRRVNEYALPLDKLKCLVRAAGAIFETCGSHSLSSGDITSSLTLVEEVNTVAQPPMTTDEFIPVHLFVLVMSNMSQLLVTCELLRTMCDPQDITGEMGYYLTTFEVALDLLVKHSEKELDKGSHVIVDGLAAQLSLELLRSLVKLVPTRSDWSCMTTTLRTSQPRGVLRKKVVRFLLLPAARNASCAFYLVPPPPPSVQFEEIAVSP</sequence>
<evidence type="ECO:0000313" key="2">
    <source>
        <dbReference type="Proteomes" id="UP001163321"/>
    </source>
</evidence>
<accession>A0ACC0WC93</accession>
<gene>
    <name evidence="1" type="ORF">PsorP6_017146</name>
</gene>
<name>A0ACC0WC93_9STRA</name>
<comment type="caution">
    <text evidence="1">The sequence shown here is derived from an EMBL/GenBank/DDBJ whole genome shotgun (WGS) entry which is preliminary data.</text>
</comment>
<proteinExistence type="predicted"/>
<dbReference type="Proteomes" id="UP001163321">
    <property type="component" value="Chromosome 2"/>
</dbReference>
<reference evidence="1 2" key="1">
    <citation type="journal article" date="2022" name="bioRxiv">
        <title>The genome of the oomycete Peronosclerospora sorghi, a cosmopolitan pathogen of maize and sorghum, is inflated with dispersed pseudogenes.</title>
        <authorList>
            <person name="Fletcher K."/>
            <person name="Martin F."/>
            <person name="Isakeit T."/>
            <person name="Cavanaugh K."/>
            <person name="Magill C."/>
            <person name="Michelmore R."/>
        </authorList>
    </citation>
    <scope>NUCLEOTIDE SEQUENCE [LARGE SCALE GENOMIC DNA]</scope>
    <source>
        <strain evidence="1">P6</strain>
    </source>
</reference>
<organism evidence="1 2">
    <name type="scientific">Peronosclerospora sorghi</name>
    <dbReference type="NCBI Taxonomy" id="230839"/>
    <lineage>
        <taxon>Eukaryota</taxon>
        <taxon>Sar</taxon>
        <taxon>Stramenopiles</taxon>
        <taxon>Oomycota</taxon>
        <taxon>Peronosporomycetes</taxon>
        <taxon>Peronosporales</taxon>
        <taxon>Peronosporaceae</taxon>
        <taxon>Peronosclerospora</taxon>
    </lineage>
</organism>
<keyword evidence="2" id="KW-1185">Reference proteome</keyword>
<protein>
    <submittedName>
        <fullName evidence="1">Uncharacterized protein</fullName>
    </submittedName>
</protein>
<evidence type="ECO:0000313" key="1">
    <source>
        <dbReference type="EMBL" id="KAI9916450.1"/>
    </source>
</evidence>
<dbReference type="EMBL" id="CM047581">
    <property type="protein sequence ID" value="KAI9916450.1"/>
    <property type="molecule type" value="Genomic_DNA"/>
</dbReference>